<organism evidence="1">
    <name type="scientific">viral metagenome</name>
    <dbReference type="NCBI Taxonomy" id="1070528"/>
    <lineage>
        <taxon>unclassified sequences</taxon>
        <taxon>metagenomes</taxon>
        <taxon>organismal metagenomes</taxon>
    </lineage>
</organism>
<sequence length="56" mass="5840">MPIGGARKQRALSVYGCGGNMKAGLPSSVGVPLAQRLRFSDCTCKIDKGKGKCAKK</sequence>
<name>A0A6C0F6H1_9ZZZZ</name>
<evidence type="ECO:0000313" key="1">
    <source>
        <dbReference type="EMBL" id="QHT37437.1"/>
    </source>
</evidence>
<accession>A0A6C0F6H1</accession>
<dbReference type="EMBL" id="MN738796">
    <property type="protein sequence ID" value="QHT37437.1"/>
    <property type="molecule type" value="Genomic_DNA"/>
</dbReference>
<reference evidence="1" key="1">
    <citation type="journal article" date="2020" name="Nature">
        <title>Giant virus diversity and host interactions through global metagenomics.</title>
        <authorList>
            <person name="Schulz F."/>
            <person name="Roux S."/>
            <person name="Paez-Espino D."/>
            <person name="Jungbluth S."/>
            <person name="Walsh D.A."/>
            <person name="Denef V.J."/>
            <person name="McMahon K.D."/>
            <person name="Konstantinidis K.T."/>
            <person name="Eloe-Fadrosh E.A."/>
            <person name="Kyrpides N.C."/>
            <person name="Woyke T."/>
        </authorList>
    </citation>
    <scope>NUCLEOTIDE SEQUENCE</scope>
    <source>
        <strain evidence="1">GVMAG-S-ERX555997-44</strain>
    </source>
</reference>
<dbReference type="AlphaFoldDB" id="A0A6C0F6H1"/>
<protein>
    <submittedName>
        <fullName evidence="1">Uncharacterized protein</fullName>
    </submittedName>
</protein>
<proteinExistence type="predicted"/>